<reference evidence="1" key="1">
    <citation type="submission" date="2021-08" db="EMBL/GenBank/DDBJ databases">
        <authorList>
            <person name="Nwanade C."/>
            <person name="Wang M."/>
            <person name="Masoudi A."/>
            <person name="Yu Z."/>
            <person name="Liu J."/>
        </authorList>
    </citation>
    <scope>NUCLEOTIDE SEQUENCE</scope>
    <source>
        <strain evidence="1">S141</strain>
    </source>
</reference>
<sequence length="130" mass="14111">MKLAVELALTVAAAVFGQERALWYNNAVEPAPGVFGAIRRGRYSTITKMKDSLMVSACHIAAALEVSKGRVYRALSKPFPLPFSLAPAPRKGGACERLYTIGAVLPRIKEVFEPSAEQIKKLFEVGGYNV</sequence>
<dbReference type="RefSeq" id="WP_260000509.1">
    <property type="nucleotide sequence ID" value="NZ_CP081078.1"/>
</dbReference>
<protein>
    <submittedName>
        <fullName evidence="1">Uncharacterized protein</fullName>
    </submittedName>
</protein>
<dbReference type="EMBL" id="CP081078">
    <property type="protein sequence ID" value="UWQ57271.1"/>
    <property type="molecule type" value="Genomic_DNA"/>
</dbReference>
<proteinExistence type="predicted"/>
<gene>
    <name evidence="1" type="ORF">K3722_12120</name>
</gene>
<keyword evidence="2" id="KW-1185">Reference proteome</keyword>
<name>A0ABY5WSH7_LEICA</name>
<dbReference type="Proteomes" id="UP001058184">
    <property type="component" value="Chromosome"/>
</dbReference>
<accession>A0ABY5WSH7</accession>
<organism evidence="1 2">
    <name type="scientific">Leisingera caerulea</name>
    <name type="common">Phaeobacter caeruleus</name>
    <dbReference type="NCBI Taxonomy" id="506591"/>
    <lineage>
        <taxon>Bacteria</taxon>
        <taxon>Pseudomonadati</taxon>
        <taxon>Pseudomonadota</taxon>
        <taxon>Alphaproteobacteria</taxon>
        <taxon>Rhodobacterales</taxon>
        <taxon>Roseobacteraceae</taxon>
        <taxon>Leisingera</taxon>
    </lineage>
</organism>
<evidence type="ECO:0000313" key="2">
    <source>
        <dbReference type="Proteomes" id="UP001058184"/>
    </source>
</evidence>
<evidence type="ECO:0000313" key="1">
    <source>
        <dbReference type="EMBL" id="UWQ57271.1"/>
    </source>
</evidence>